<dbReference type="InParanoid" id="M1DBB0"/>
<keyword evidence="2" id="KW-1185">Reference proteome</keyword>
<organism evidence="1 2">
    <name type="scientific">Solanum tuberosum</name>
    <name type="common">Potato</name>
    <dbReference type="NCBI Taxonomy" id="4113"/>
    <lineage>
        <taxon>Eukaryota</taxon>
        <taxon>Viridiplantae</taxon>
        <taxon>Streptophyta</taxon>
        <taxon>Embryophyta</taxon>
        <taxon>Tracheophyta</taxon>
        <taxon>Spermatophyta</taxon>
        <taxon>Magnoliopsida</taxon>
        <taxon>eudicotyledons</taxon>
        <taxon>Gunneridae</taxon>
        <taxon>Pentapetalae</taxon>
        <taxon>asterids</taxon>
        <taxon>lamiids</taxon>
        <taxon>Solanales</taxon>
        <taxon>Solanaceae</taxon>
        <taxon>Solanoideae</taxon>
        <taxon>Solaneae</taxon>
        <taxon>Solanum</taxon>
    </lineage>
</organism>
<sequence length="146" mass="16512">MCSFNLVVCIYVESYAALFVDILVELIDLEFYLRTRKNCAAEDCLETLVEIADELGDPPFGQLIAFSVLPLASSYSGSLGGRVLLCGTDRLPADCFFPRLLIHFLQGFMYWNEGPLMSFRRLTKLNSTIRRIPFLVLFSPICSVLR</sequence>
<reference evidence="1" key="2">
    <citation type="submission" date="2015-06" db="UniProtKB">
        <authorList>
            <consortium name="EnsemblPlants"/>
        </authorList>
    </citation>
    <scope>IDENTIFICATION</scope>
    <source>
        <strain evidence="1">DM1-3 516 R44</strain>
    </source>
</reference>
<evidence type="ECO:0000313" key="2">
    <source>
        <dbReference type="Proteomes" id="UP000011115"/>
    </source>
</evidence>
<accession>M1DBB0</accession>
<dbReference type="EnsemblPlants" id="PGSC0003DMT400086238">
    <property type="protein sequence ID" value="PGSC0003DMT400086238"/>
    <property type="gene ID" value="PGSC0003DMG400035809"/>
</dbReference>
<proteinExistence type="predicted"/>
<dbReference type="Proteomes" id="UP000011115">
    <property type="component" value="Unassembled WGS sequence"/>
</dbReference>
<protein>
    <submittedName>
        <fullName evidence="1">Uncharacterized protein</fullName>
    </submittedName>
</protein>
<name>M1DBB0_SOLTU</name>
<dbReference type="HOGENOM" id="CLU_127924_1_0_1"/>
<dbReference type="PaxDb" id="4113-PGSC0003DMT400086238"/>
<dbReference type="Gramene" id="PGSC0003DMT400086238">
    <property type="protein sequence ID" value="PGSC0003DMT400086238"/>
    <property type="gene ID" value="PGSC0003DMG400035809"/>
</dbReference>
<dbReference type="AlphaFoldDB" id="M1DBB0"/>
<reference evidence="2" key="1">
    <citation type="journal article" date="2011" name="Nature">
        <title>Genome sequence and analysis of the tuber crop potato.</title>
        <authorList>
            <consortium name="The Potato Genome Sequencing Consortium"/>
        </authorList>
    </citation>
    <scope>NUCLEOTIDE SEQUENCE [LARGE SCALE GENOMIC DNA]</scope>
    <source>
        <strain evidence="2">cv. DM1-3 516 R44</strain>
    </source>
</reference>
<evidence type="ECO:0000313" key="1">
    <source>
        <dbReference type="EnsemblPlants" id="PGSC0003DMT400086238"/>
    </source>
</evidence>